<reference evidence="1 2" key="1">
    <citation type="submission" date="2015-09" db="EMBL/GenBank/DDBJ databases">
        <title>Sorangium comparison.</title>
        <authorList>
            <person name="Zaburannyi N."/>
            <person name="Bunk B."/>
            <person name="Overmann J."/>
            <person name="Mueller R."/>
        </authorList>
    </citation>
    <scope>NUCLEOTIDE SEQUENCE [LARGE SCALE GENOMIC DNA]</scope>
    <source>
        <strain evidence="1 2">So ceGT47</strain>
    </source>
</reference>
<dbReference type="Proteomes" id="UP000295781">
    <property type="component" value="Chromosome"/>
</dbReference>
<dbReference type="EMBL" id="CP012670">
    <property type="protein sequence ID" value="AUX24346.1"/>
    <property type="molecule type" value="Genomic_DNA"/>
</dbReference>
<name>A0A4P2Q5J6_SORCE</name>
<organism evidence="1 2">
    <name type="scientific">Sorangium cellulosum</name>
    <name type="common">Polyangium cellulosum</name>
    <dbReference type="NCBI Taxonomy" id="56"/>
    <lineage>
        <taxon>Bacteria</taxon>
        <taxon>Pseudomonadati</taxon>
        <taxon>Myxococcota</taxon>
        <taxon>Polyangia</taxon>
        <taxon>Polyangiales</taxon>
        <taxon>Polyangiaceae</taxon>
        <taxon>Sorangium</taxon>
    </lineage>
</organism>
<dbReference type="AlphaFoldDB" id="A0A4P2Q5J6"/>
<gene>
    <name evidence="1" type="ORF">SOCEGT47_048830</name>
</gene>
<sequence length="165" mass="17492">MCGPLALEWELGVTLLSWIDTLFFGVHRIFAAGIELPERPALNFVGAVCTDNPAENRTDVFIPGIWQVSPIVTSTYTARLGELVKVNLNDPVTITLPSALGNVGAEILIKEVVGGSRTLTLAAGTGQTIEGAPTFSHSGPWACLRLMSDGTGWLVVGFYEGPPPS</sequence>
<protein>
    <submittedName>
        <fullName evidence="1">Uncharacterized protein</fullName>
    </submittedName>
</protein>
<evidence type="ECO:0000313" key="2">
    <source>
        <dbReference type="Proteomes" id="UP000295781"/>
    </source>
</evidence>
<proteinExistence type="predicted"/>
<accession>A0A4P2Q5J6</accession>
<evidence type="ECO:0000313" key="1">
    <source>
        <dbReference type="EMBL" id="AUX24346.1"/>
    </source>
</evidence>
<dbReference type="RefSeq" id="WP_242515187.1">
    <property type="nucleotide sequence ID" value="NZ_CP012670.1"/>
</dbReference>